<evidence type="ECO:0000313" key="2">
    <source>
        <dbReference type="Proteomes" id="UP001057402"/>
    </source>
</evidence>
<reference evidence="2" key="1">
    <citation type="journal article" date="2023" name="Front. Plant Sci.">
        <title>Chromosomal-level genome assembly of Melastoma candidum provides insights into trichome evolution.</title>
        <authorList>
            <person name="Zhong Y."/>
            <person name="Wu W."/>
            <person name="Sun C."/>
            <person name="Zou P."/>
            <person name="Liu Y."/>
            <person name="Dai S."/>
            <person name="Zhou R."/>
        </authorList>
    </citation>
    <scope>NUCLEOTIDE SEQUENCE [LARGE SCALE GENOMIC DNA]</scope>
</reference>
<protein>
    <submittedName>
        <fullName evidence="1">Uncharacterized protein</fullName>
    </submittedName>
</protein>
<accession>A0ACB9MQC8</accession>
<evidence type="ECO:0000313" key="1">
    <source>
        <dbReference type="EMBL" id="KAI4326562.1"/>
    </source>
</evidence>
<dbReference type="EMBL" id="CM042888">
    <property type="protein sequence ID" value="KAI4326562.1"/>
    <property type="molecule type" value="Genomic_DNA"/>
</dbReference>
<sequence>MFVIPQFYTTVARASNEGFEWVSFKTSGQPMKSPLAGYTSVLRALPIEVIENAYEMSPREAMEVKFNRDHQTFLLSPSQQGGGVGRFD</sequence>
<dbReference type="Proteomes" id="UP001057402">
    <property type="component" value="Chromosome 9"/>
</dbReference>
<proteinExistence type="predicted"/>
<comment type="caution">
    <text evidence="1">The sequence shown here is derived from an EMBL/GenBank/DDBJ whole genome shotgun (WGS) entry which is preliminary data.</text>
</comment>
<name>A0ACB9MQC8_9MYRT</name>
<keyword evidence="2" id="KW-1185">Reference proteome</keyword>
<organism evidence="1 2">
    <name type="scientific">Melastoma candidum</name>
    <dbReference type="NCBI Taxonomy" id="119954"/>
    <lineage>
        <taxon>Eukaryota</taxon>
        <taxon>Viridiplantae</taxon>
        <taxon>Streptophyta</taxon>
        <taxon>Embryophyta</taxon>
        <taxon>Tracheophyta</taxon>
        <taxon>Spermatophyta</taxon>
        <taxon>Magnoliopsida</taxon>
        <taxon>eudicotyledons</taxon>
        <taxon>Gunneridae</taxon>
        <taxon>Pentapetalae</taxon>
        <taxon>rosids</taxon>
        <taxon>malvids</taxon>
        <taxon>Myrtales</taxon>
        <taxon>Melastomataceae</taxon>
        <taxon>Melastomatoideae</taxon>
        <taxon>Melastomateae</taxon>
        <taxon>Melastoma</taxon>
    </lineage>
</organism>
<gene>
    <name evidence="1" type="ORF">MLD38_031864</name>
</gene>